<evidence type="ECO:0000256" key="3">
    <source>
        <dbReference type="ARBA" id="ARBA00025768"/>
    </source>
</evidence>
<organism evidence="4 5">
    <name type="scientific">Torulaspora globosa</name>
    <dbReference type="NCBI Taxonomy" id="48254"/>
    <lineage>
        <taxon>Eukaryota</taxon>
        <taxon>Fungi</taxon>
        <taxon>Dikarya</taxon>
        <taxon>Ascomycota</taxon>
        <taxon>Saccharomycotina</taxon>
        <taxon>Saccharomycetes</taxon>
        <taxon>Saccharomycetales</taxon>
        <taxon>Saccharomycetaceae</taxon>
        <taxon>Torulaspora</taxon>
    </lineage>
</organism>
<accession>A0A7G3ZAN9</accession>
<keyword evidence="2" id="KW-0067">ATP-binding</keyword>
<dbReference type="Pfam" id="PF08433">
    <property type="entry name" value="KTI12"/>
    <property type="match status" value="1"/>
</dbReference>
<evidence type="ECO:0000313" key="4">
    <source>
        <dbReference type="EMBL" id="QLL30575.1"/>
    </source>
</evidence>
<dbReference type="Proteomes" id="UP000515788">
    <property type="component" value="Chromosome 1"/>
</dbReference>
<gene>
    <name evidence="4" type="ORF">HG536_0A03930</name>
</gene>
<reference evidence="4 5" key="1">
    <citation type="submission" date="2020-06" db="EMBL/GenBank/DDBJ databases">
        <title>The yeast mating-type switching endonuclease HO is a domesticated member of an unorthodox homing genetic element family.</title>
        <authorList>
            <person name="Coughlan A.Y."/>
            <person name="Lombardi L."/>
            <person name="Braun-Galleani S."/>
            <person name="Martos A.R."/>
            <person name="Galeote V."/>
            <person name="Bigey F."/>
            <person name="Dequin S."/>
            <person name="Byrne K.P."/>
            <person name="Wolfe K.H."/>
        </authorList>
    </citation>
    <scope>NUCLEOTIDE SEQUENCE [LARGE SCALE GENOMIC DNA]</scope>
    <source>
        <strain evidence="4 5">CBS764</strain>
    </source>
</reference>
<dbReference type="InterPro" id="IPR027417">
    <property type="entry name" value="P-loop_NTPase"/>
</dbReference>
<dbReference type="EMBL" id="CP059246">
    <property type="protein sequence ID" value="QLL30575.1"/>
    <property type="molecule type" value="Genomic_DNA"/>
</dbReference>
<evidence type="ECO:0000256" key="1">
    <source>
        <dbReference type="ARBA" id="ARBA00022741"/>
    </source>
</evidence>
<evidence type="ECO:0000313" key="5">
    <source>
        <dbReference type="Proteomes" id="UP000515788"/>
    </source>
</evidence>
<dbReference type="GO" id="GO:0005524">
    <property type="term" value="F:ATP binding"/>
    <property type="evidence" value="ECO:0007669"/>
    <property type="project" value="UniProtKB-KW"/>
</dbReference>
<keyword evidence="1" id="KW-0547">Nucleotide-binding</keyword>
<dbReference type="KEGG" id="tgb:HG536_0A03930"/>
<dbReference type="PANTHER" id="PTHR12435">
    <property type="match status" value="1"/>
</dbReference>
<proteinExistence type="inferred from homology"/>
<evidence type="ECO:0000256" key="2">
    <source>
        <dbReference type="ARBA" id="ARBA00022840"/>
    </source>
</evidence>
<dbReference type="SUPFAM" id="SSF52540">
    <property type="entry name" value="P-loop containing nucleoside triphosphate hydrolases"/>
    <property type="match status" value="1"/>
</dbReference>
<dbReference type="OrthoDB" id="9972657at2759"/>
<dbReference type="AlphaFoldDB" id="A0A7G3ZAN9"/>
<dbReference type="Gene3D" id="3.40.50.300">
    <property type="entry name" value="P-loop containing nucleotide triphosphate hydrolases"/>
    <property type="match status" value="1"/>
</dbReference>
<sequence>MPLVLFSGYPSSGKTTVAKELIALLEQRLQDDESLARRNYSIVYHSDRSLGIQHSDYVSSRDERKLRSEIISAVKRDLSARRIVIVDSLNYIKGFRYQLHCEVKNVATTFCLIHTMCPLDALHAWNRNEDHEAWDEQLLEQLIQRYEEPNAKTRWDSPLFPLLTTQDSIKDHFEEICSAIFRTSAKNGDHRDPLSKALQKPNSATILKPASQSNFIQVLDSDTSAVVRKIMDHVKVQQSIGGSSSSTRIIVSEETSDINDDRCCFVDLPSSGVTLPLLQRLKRQFVNLNKLRDMERSRIVPLFAEYLNRNLNND</sequence>
<dbReference type="InterPro" id="IPR013641">
    <property type="entry name" value="KTI12/PSTK"/>
</dbReference>
<dbReference type="RefSeq" id="XP_037137250.1">
    <property type="nucleotide sequence ID" value="XM_037281355.1"/>
</dbReference>
<comment type="similarity">
    <text evidence="3">Belongs to the KTI12 family.</text>
</comment>
<keyword evidence="5" id="KW-1185">Reference proteome</keyword>
<protein>
    <recommendedName>
        <fullName evidence="6">Protein KTI12</fullName>
    </recommendedName>
</protein>
<name>A0A7G3ZAN9_9SACH</name>
<dbReference type="GeneID" id="59323672"/>
<evidence type="ECO:0008006" key="6">
    <source>
        <dbReference type="Google" id="ProtNLM"/>
    </source>
</evidence>